<keyword evidence="2" id="KW-0677">Repeat</keyword>
<keyword evidence="1 3" id="KW-0853">WD repeat</keyword>
<evidence type="ECO:0000256" key="3">
    <source>
        <dbReference type="PROSITE-ProRule" id="PRU00221"/>
    </source>
</evidence>
<dbReference type="PROSITE" id="PS50082">
    <property type="entry name" value="WD_REPEATS_2"/>
    <property type="match status" value="1"/>
</dbReference>
<dbReference type="InterPro" id="IPR019775">
    <property type="entry name" value="WD40_repeat_CS"/>
</dbReference>
<proteinExistence type="predicted"/>
<reference evidence="5" key="1">
    <citation type="submission" date="2025-08" db="UniProtKB">
        <authorList>
            <consortium name="Ensembl"/>
        </authorList>
    </citation>
    <scope>IDENTIFICATION</scope>
</reference>
<sequence>MKLAEFSGCVSAYELSGETAPGCVSMCGMCPSCVFAPKPPGFTQRLWKVSDDVKRRFVVELLLRCTNVQVLESMQSVLSVTSWTLFTYARSRRSASLQDYSCRSTTRALDGKPLGSKDMNEMWDWFSSSPNWIKSCYLCRVFSLCDTELLRMISNLINVLLVRQKRGFLPFKCKITEEKTQRRTVYLQKCTGVKTLSIFWFKGINRVSPTYANILEVPIPTKDDEEVDIHPSVLKVNTSINFTAYAKIKTKTVQMEERNIYCGAYFAKVGCVLEFDREDPHRVVDYRGGTLMATGSKDRAVHLFYVASKTKVVSVMKGHVASIRAVLFNSVGVYSLFHPICRCWNLKTGRCEMVLYGHTGTISCLDIHADTLVSGAKDRTVKVWNLHTGKHFEKFNFKHPSGIRCVKISSTTVYSSCDRGLVKVWDMEEASLLRSSVKCLFTDELHLLSGDFNGQVMAWSINSQAKECLMTFTHPKEVKSLALVYLRVVTGCADGKIRIFNFLTGDCLRDITCLPHFSLPPFSILVNTTSSVKLYQFAKVFWDYTDSREGGQDNLLAQGDAVSEKPAASLRKIPLTSVGADATAQDALPSQKMHDCGSKKPERAELLHHTRSKSQTQGQHVQLNVKSTSILRSIRCETANHSVILSEKATCERMKKRGLHHPLTRDFILLRVNTIQKAQCTDEVSINMECNARLRDSWGPHTPQDPLHSVPVMTSASSQNTTNTFSSRDVTTAPDTMKGHHSCSFSKQAQPHGAHTYTVIKRVGAFTTSAKEVLQAPECMLMRSLPNLQHCMKTRTSLPKINSFGPIQRAERIQAAHSDPR</sequence>
<feature type="compositionally biased region" description="Polar residues" evidence="4">
    <location>
        <begin position="714"/>
        <end position="734"/>
    </location>
</feature>
<dbReference type="SMART" id="SM00320">
    <property type="entry name" value="WD40"/>
    <property type="match status" value="5"/>
</dbReference>
<feature type="region of interest" description="Disordered" evidence="4">
    <location>
        <begin position="714"/>
        <end position="748"/>
    </location>
</feature>
<organism evidence="5 6">
    <name type="scientific">Monopterus albus</name>
    <name type="common">Swamp eel</name>
    <dbReference type="NCBI Taxonomy" id="43700"/>
    <lineage>
        <taxon>Eukaryota</taxon>
        <taxon>Metazoa</taxon>
        <taxon>Chordata</taxon>
        <taxon>Craniata</taxon>
        <taxon>Vertebrata</taxon>
        <taxon>Euteleostomi</taxon>
        <taxon>Actinopterygii</taxon>
        <taxon>Neopterygii</taxon>
        <taxon>Teleostei</taxon>
        <taxon>Neoteleostei</taxon>
        <taxon>Acanthomorphata</taxon>
        <taxon>Anabantaria</taxon>
        <taxon>Synbranchiformes</taxon>
        <taxon>Synbranchidae</taxon>
        <taxon>Monopterus</taxon>
    </lineage>
</organism>
<dbReference type="PROSITE" id="PS00678">
    <property type="entry name" value="WD_REPEATS_1"/>
    <property type="match status" value="1"/>
</dbReference>
<name>A0A3Q3JAV5_MONAL</name>
<dbReference type="STRING" id="43700.ENSMALP00000016038"/>
<dbReference type="Pfam" id="PF00400">
    <property type="entry name" value="WD40"/>
    <property type="match status" value="2"/>
</dbReference>
<dbReference type="InterPro" id="IPR001680">
    <property type="entry name" value="WD40_rpt"/>
</dbReference>
<evidence type="ECO:0000256" key="2">
    <source>
        <dbReference type="ARBA" id="ARBA00022737"/>
    </source>
</evidence>
<dbReference type="InterPro" id="IPR015943">
    <property type="entry name" value="WD40/YVTN_repeat-like_dom_sf"/>
</dbReference>
<evidence type="ECO:0000256" key="4">
    <source>
        <dbReference type="SAM" id="MobiDB-lite"/>
    </source>
</evidence>
<dbReference type="InterPro" id="IPR036322">
    <property type="entry name" value="WD40_repeat_dom_sf"/>
</dbReference>
<dbReference type="Gene3D" id="2.130.10.10">
    <property type="entry name" value="YVTN repeat-like/Quinoprotein amine dehydrogenase"/>
    <property type="match status" value="1"/>
</dbReference>
<evidence type="ECO:0000313" key="6">
    <source>
        <dbReference type="Proteomes" id="UP000261600"/>
    </source>
</evidence>
<protein>
    <submittedName>
        <fullName evidence="5">Uncharacterized protein</fullName>
    </submittedName>
</protein>
<dbReference type="PANTHER" id="PTHR19872">
    <property type="entry name" value="UBIQUITIN LIGASE SPECIFICITY FACTOR/HREP PROTEIN"/>
    <property type="match status" value="1"/>
</dbReference>
<evidence type="ECO:0000313" key="5">
    <source>
        <dbReference type="Ensembl" id="ENSMALP00000016038.1"/>
    </source>
</evidence>
<keyword evidence="6" id="KW-1185">Reference proteome</keyword>
<accession>A0A3Q3JAV5</accession>
<reference evidence="5" key="2">
    <citation type="submission" date="2025-09" db="UniProtKB">
        <authorList>
            <consortium name="Ensembl"/>
        </authorList>
    </citation>
    <scope>IDENTIFICATION</scope>
</reference>
<dbReference type="PROSITE" id="PS50294">
    <property type="entry name" value="WD_REPEATS_REGION"/>
    <property type="match status" value="1"/>
</dbReference>
<dbReference type="Proteomes" id="UP000261600">
    <property type="component" value="Unplaced"/>
</dbReference>
<dbReference type="SUPFAM" id="SSF50978">
    <property type="entry name" value="WD40 repeat-like"/>
    <property type="match status" value="1"/>
</dbReference>
<evidence type="ECO:0000256" key="1">
    <source>
        <dbReference type="ARBA" id="ARBA00022574"/>
    </source>
</evidence>
<dbReference type="AlphaFoldDB" id="A0A3Q3JAV5"/>
<dbReference type="PANTHER" id="PTHR19872:SF7">
    <property type="entry name" value="F-BOX AND WD REPEAT DOMAIN CONTAINING PROTEIN 10B-RELATED"/>
    <property type="match status" value="1"/>
</dbReference>
<feature type="repeat" description="WD" evidence="3">
    <location>
        <begin position="355"/>
        <end position="394"/>
    </location>
</feature>
<dbReference type="InterPro" id="IPR051075">
    <property type="entry name" value="SCF_subunit_WD-repeat"/>
</dbReference>
<dbReference type="Ensembl" id="ENSMALT00000016361.1">
    <property type="protein sequence ID" value="ENSMALP00000016038.1"/>
    <property type="gene ID" value="ENSMALG00000011175.1"/>
</dbReference>